<dbReference type="VEuPathDB" id="VectorBase:AFUN2_014254"/>
<organism evidence="2">
    <name type="scientific">Anopheles funestus</name>
    <name type="common">African malaria mosquito</name>
    <dbReference type="NCBI Taxonomy" id="62324"/>
    <lineage>
        <taxon>Eukaryota</taxon>
        <taxon>Metazoa</taxon>
        <taxon>Ecdysozoa</taxon>
        <taxon>Arthropoda</taxon>
        <taxon>Hexapoda</taxon>
        <taxon>Insecta</taxon>
        <taxon>Pterygota</taxon>
        <taxon>Neoptera</taxon>
        <taxon>Endopterygota</taxon>
        <taxon>Diptera</taxon>
        <taxon>Nematocera</taxon>
        <taxon>Culicoidea</taxon>
        <taxon>Culicidae</taxon>
        <taxon>Anophelinae</taxon>
        <taxon>Anopheles</taxon>
    </lineage>
</organism>
<protein>
    <submittedName>
        <fullName evidence="2">Uncharacterized protein</fullName>
    </submittedName>
</protein>
<evidence type="ECO:0000256" key="1">
    <source>
        <dbReference type="SAM" id="MobiDB-lite"/>
    </source>
</evidence>
<sequence length="111" mass="12166">MENLGTIVEEPSSACVPAKAMVTGGVKPAVTATKLATSTPVSTGEVRRMLTDAKADNEMLVGIVRRLEEQIQMLRLQMETSNDQLREARKEAKEAREEARPGTWVEVVRGN</sequence>
<evidence type="ECO:0000313" key="2">
    <source>
        <dbReference type="EnsemblMetazoa" id="AFUN011871-PA"/>
    </source>
</evidence>
<name>A0A182RZY9_ANOFN</name>
<dbReference type="EnsemblMetazoa" id="AFUN011871-RA">
    <property type="protein sequence ID" value="AFUN011871-PA"/>
    <property type="gene ID" value="AFUN011871"/>
</dbReference>
<dbReference type="AlphaFoldDB" id="A0A182RZY9"/>
<feature type="compositionally biased region" description="Basic and acidic residues" evidence="1">
    <location>
        <begin position="88"/>
        <end position="100"/>
    </location>
</feature>
<accession>A0A182RZY9</accession>
<proteinExistence type="predicted"/>
<dbReference type="VEuPathDB" id="VectorBase:AFUN011871"/>
<feature type="region of interest" description="Disordered" evidence="1">
    <location>
        <begin position="88"/>
        <end position="111"/>
    </location>
</feature>
<reference evidence="2" key="1">
    <citation type="submission" date="2020-05" db="UniProtKB">
        <authorList>
            <consortium name="EnsemblMetazoa"/>
        </authorList>
    </citation>
    <scope>IDENTIFICATION</scope>
    <source>
        <strain evidence="2">FUMOZ</strain>
    </source>
</reference>